<dbReference type="SUPFAM" id="SSF53448">
    <property type="entry name" value="Nucleotide-diphospho-sugar transferases"/>
    <property type="match status" value="1"/>
</dbReference>
<evidence type="ECO:0000256" key="2">
    <source>
        <dbReference type="ARBA" id="ARBA00022679"/>
    </source>
</evidence>
<dbReference type="AlphaFoldDB" id="A0A015T0A0"/>
<keyword evidence="1" id="KW-0328">Glycosyltransferase</keyword>
<reference evidence="4 5" key="1">
    <citation type="submission" date="2014-02" db="EMBL/GenBank/DDBJ databases">
        <authorList>
            <person name="Sears C."/>
            <person name="Carroll K."/>
            <person name="Sack B.R."/>
            <person name="Qadri F."/>
            <person name="Myers L.L."/>
            <person name="Chung G.-T."/>
            <person name="Escheverria P."/>
            <person name="Fraser C.M."/>
            <person name="Sadzewicz L."/>
            <person name="Shefchek K.A."/>
            <person name="Tallon L."/>
            <person name="Das S.P."/>
            <person name="Daugherty S."/>
            <person name="Mongodin E.F."/>
        </authorList>
    </citation>
    <scope>NUCLEOTIDE SEQUENCE [LARGE SCALE GENOMIC DNA]</scope>
    <source>
        <strain evidence="5">3988T(B)14</strain>
    </source>
</reference>
<feature type="domain" description="Glycosyltransferase 2-like" evidence="3">
    <location>
        <begin position="11"/>
        <end position="173"/>
    </location>
</feature>
<organism evidence="4 5">
    <name type="scientific">Bacteroides fragilis str. 3988T(B)14</name>
    <dbReference type="NCBI Taxonomy" id="1339315"/>
    <lineage>
        <taxon>Bacteria</taxon>
        <taxon>Pseudomonadati</taxon>
        <taxon>Bacteroidota</taxon>
        <taxon>Bacteroidia</taxon>
        <taxon>Bacteroidales</taxon>
        <taxon>Bacteroidaceae</taxon>
        <taxon>Bacteroides</taxon>
    </lineage>
</organism>
<accession>A0A015T0A0</accession>
<evidence type="ECO:0000259" key="3">
    <source>
        <dbReference type="Pfam" id="PF00535"/>
    </source>
</evidence>
<evidence type="ECO:0000313" key="5">
    <source>
        <dbReference type="Proteomes" id="UP000020529"/>
    </source>
</evidence>
<proteinExistence type="predicted"/>
<evidence type="ECO:0000313" key="4">
    <source>
        <dbReference type="EMBL" id="EXY75932.1"/>
    </source>
</evidence>
<dbReference type="PATRIC" id="fig|1339315.3.peg.959"/>
<dbReference type="PANTHER" id="PTHR22916">
    <property type="entry name" value="GLYCOSYLTRANSFERASE"/>
    <property type="match status" value="1"/>
</dbReference>
<dbReference type="Pfam" id="PF00535">
    <property type="entry name" value="Glycos_transf_2"/>
    <property type="match status" value="1"/>
</dbReference>
<dbReference type="InterPro" id="IPR029044">
    <property type="entry name" value="Nucleotide-diphossugar_trans"/>
</dbReference>
<evidence type="ECO:0000256" key="1">
    <source>
        <dbReference type="ARBA" id="ARBA00022676"/>
    </source>
</evidence>
<keyword evidence="2 4" id="KW-0808">Transferase</keyword>
<protein>
    <submittedName>
        <fullName evidence="4">Glycosyl transferase 2 family protein</fullName>
    </submittedName>
</protein>
<dbReference type="Gene3D" id="3.90.550.10">
    <property type="entry name" value="Spore Coat Polysaccharide Biosynthesis Protein SpsA, Chain A"/>
    <property type="match status" value="1"/>
</dbReference>
<dbReference type="CDD" id="cd00761">
    <property type="entry name" value="Glyco_tranf_GTA_type"/>
    <property type="match status" value="1"/>
</dbReference>
<dbReference type="PANTHER" id="PTHR22916:SF51">
    <property type="entry name" value="GLYCOSYLTRANSFERASE EPSH-RELATED"/>
    <property type="match status" value="1"/>
</dbReference>
<dbReference type="InterPro" id="IPR001173">
    <property type="entry name" value="Glyco_trans_2-like"/>
</dbReference>
<dbReference type="GO" id="GO:0016758">
    <property type="term" value="F:hexosyltransferase activity"/>
    <property type="evidence" value="ECO:0007669"/>
    <property type="project" value="UniProtKB-ARBA"/>
</dbReference>
<gene>
    <name evidence="4" type="ORF">M124_0141</name>
</gene>
<sequence>MEVNKPLPLISIIVPIYNIAEYASECIQSLINQTYKNIEIILVDDGSTDHSPAICDEFAEQDERIKVIHKRNGGLSDARNAGLDVATGEYIGFVDGDDWVDEDMYETLYHLIYEHQADISICTHYTELPNRTKVKYKSKKTKIFSSQKAIATLIEDKIIQNYIWEKLFKRELFTELRFPVGWSFEDIALCYKIFHKARKIVLLQTPKYHYRTRPGSITNSTRNPLKEFQYLQALHGQFQFAAENNIKVRKPKKLVQKTFHFINHIIILPPSSLKKKYINDAFEIAHTYDYLRNWEIGVAATLRRFFVYNYFNAYASVIITYRKYIPARTVKSTTEFFFVRRVATSLATAMRSILYI</sequence>
<dbReference type="EMBL" id="JGCY01000220">
    <property type="protein sequence ID" value="EXY75932.1"/>
    <property type="molecule type" value="Genomic_DNA"/>
</dbReference>
<dbReference type="RefSeq" id="WP_022347084.1">
    <property type="nucleotide sequence ID" value="NZ_JGCY01000220.1"/>
</dbReference>
<comment type="caution">
    <text evidence="4">The sequence shown here is derived from an EMBL/GenBank/DDBJ whole genome shotgun (WGS) entry which is preliminary data.</text>
</comment>
<dbReference type="Proteomes" id="UP000020529">
    <property type="component" value="Unassembled WGS sequence"/>
</dbReference>
<name>A0A015T0A0_BACFG</name>